<organism evidence="10 11">
    <name type="scientific">Liquorilactobacillus oeni DSM 19972</name>
    <dbReference type="NCBI Taxonomy" id="1423777"/>
    <lineage>
        <taxon>Bacteria</taxon>
        <taxon>Bacillati</taxon>
        <taxon>Bacillota</taxon>
        <taxon>Bacilli</taxon>
        <taxon>Lactobacillales</taxon>
        <taxon>Lactobacillaceae</taxon>
        <taxon>Liquorilactobacillus</taxon>
    </lineage>
</organism>
<keyword evidence="4" id="KW-0547">Nucleotide-binding</keyword>
<feature type="transmembrane region" description="Helical" evidence="8">
    <location>
        <begin position="71"/>
        <end position="99"/>
    </location>
</feature>
<evidence type="ECO:0000313" key="11">
    <source>
        <dbReference type="Proteomes" id="UP000051686"/>
    </source>
</evidence>
<dbReference type="AlphaFoldDB" id="A0A0R1MNL4"/>
<keyword evidence="3 8" id="KW-0812">Transmembrane</keyword>
<dbReference type="Proteomes" id="UP000051686">
    <property type="component" value="Unassembled WGS sequence"/>
</dbReference>
<keyword evidence="11" id="KW-1185">Reference proteome</keyword>
<keyword evidence="5 8" id="KW-1133">Transmembrane helix</keyword>
<evidence type="ECO:0000256" key="4">
    <source>
        <dbReference type="ARBA" id="ARBA00022741"/>
    </source>
</evidence>
<dbReference type="GO" id="GO:0000166">
    <property type="term" value="F:nucleotide binding"/>
    <property type="evidence" value="ECO:0007669"/>
    <property type="project" value="UniProtKB-KW"/>
</dbReference>
<keyword evidence="6" id="KW-0051">Antiviral defense</keyword>
<evidence type="ECO:0000256" key="1">
    <source>
        <dbReference type="ARBA" id="ARBA00004236"/>
    </source>
</evidence>
<evidence type="ECO:0000256" key="5">
    <source>
        <dbReference type="ARBA" id="ARBA00022989"/>
    </source>
</evidence>
<name>A0A0R1MNL4_9LACO</name>
<evidence type="ECO:0000256" key="3">
    <source>
        <dbReference type="ARBA" id="ARBA00022692"/>
    </source>
</evidence>
<sequence length="185" mass="21067">MEIRHMINDNDKKIDYLKYTLDKQLNWIQKSDTKASIFLSATGVLITLLMNSKIITIFNNTAKYLHNRDSILLSFFVILLSISLCFIIIGGVFLFLSIIPDLKSSSHQKSHIYFGDIDTSGLTELQQFFKEDTNILDDLLNQIFVNAQIANKKMKKCNLGIKLACLGFCFIFILFVTSLIGLSIQ</sequence>
<dbReference type="GO" id="GO:0051607">
    <property type="term" value="P:defense response to virus"/>
    <property type="evidence" value="ECO:0007669"/>
    <property type="project" value="UniProtKB-KW"/>
</dbReference>
<evidence type="ECO:0000313" key="10">
    <source>
        <dbReference type="EMBL" id="KRL06147.1"/>
    </source>
</evidence>
<evidence type="ECO:0000256" key="2">
    <source>
        <dbReference type="ARBA" id="ARBA00022475"/>
    </source>
</evidence>
<comment type="subcellular location">
    <subcellularLocation>
        <location evidence="1">Cell membrane</location>
    </subcellularLocation>
</comment>
<evidence type="ECO:0000256" key="8">
    <source>
        <dbReference type="SAM" id="Phobius"/>
    </source>
</evidence>
<accession>A0A0R1MNL4</accession>
<keyword evidence="7 8" id="KW-0472">Membrane</keyword>
<keyword evidence="2" id="KW-1003">Cell membrane</keyword>
<gene>
    <name evidence="10" type="ORF">FD46_GL000253</name>
</gene>
<reference evidence="10 11" key="1">
    <citation type="journal article" date="2015" name="Genome Announc.">
        <title>Expanding the biotechnology potential of lactobacilli through comparative genomics of 213 strains and associated genera.</title>
        <authorList>
            <person name="Sun Z."/>
            <person name="Harris H.M."/>
            <person name="McCann A."/>
            <person name="Guo C."/>
            <person name="Argimon S."/>
            <person name="Zhang W."/>
            <person name="Yang X."/>
            <person name="Jeffery I.B."/>
            <person name="Cooney J.C."/>
            <person name="Kagawa T.F."/>
            <person name="Liu W."/>
            <person name="Song Y."/>
            <person name="Salvetti E."/>
            <person name="Wrobel A."/>
            <person name="Rasinkangas P."/>
            <person name="Parkhill J."/>
            <person name="Rea M.C."/>
            <person name="O'Sullivan O."/>
            <person name="Ritari J."/>
            <person name="Douillard F.P."/>
            <person name="Paul Ross R."/>
            <person name="Yang R."/>
            <person name="Briner A.E."/>
            <person name="Felis G.E."/>
            <person name="de Vos W.M."/>
            <person name="Barrangou R."/>
            <person name="Klaenhammer T.R."/>
            <person name="Caufield P.W."/>
            <person name="Cui Y."/>
            <person name="Zhang H."/>
            <person name="O'Toole P.W."/>
        </authorList>
    </citation>
    <scope>NUCLEOTIDE SEQUENCE [LARGE SCALE GENOMIC DNA]</scope>
    <source>
        <strain evidence="10 11">DSM 19972</strain>
    </source>
</reference>
<dbReference type="EMBL" id="AZEH01000015">
    <property type="protein sequence ID" value="KRL06147.1"/>
    <property type="molecule type" value="Genomic_DNA"/>
</dbReference>
<protein>
    <recommendedName>
        <fullName evidence="9">Pycsar effector protein domain-containing protein</fullName>
    </recommendedName>
</protein>
<dbReference type="PATRIC" id="fig|1423777.3.peg.263"/>
<feature type="transmembrane region" description="Helical" evidence="8">
    <location>
        <begin position="37"/>
        <end position="59"/>
    </location>
</feature>
<dbReference type="GO" id="GO:0005886">
    <property type="term" value="C:plasma membrane"/>
    <property type="evidence" value="ECO:0007669"/>
    <property type="project" value="UniProtKB-SubCell"/>
</dbReference>
<feature type="transmembrane region" description="Helical" evidence="8">
    <location>
        <begin position="163"/>
        <end position="184"/>
    </location>
</feature>
<dbReference type="Pfam" id="PF18967">
    <property type="entry name" value="PycTM"/>
    <property type="match status" value="1"/>
</dbReference>
<evidence type="ECO:0000259" key="9">
    <source>
        <dbReference type="Pfam" id="PF18967"/>
    </source>
</evidence>
<dbReference type="InterPro" id="IPR043760">
    <property type="entry name" value="PycTM_dom"/>
</dbReference>
<evidence type="ECO:0000256" key="7">
    <source>
        <dbReference type="ARBA" id="ARBA00023136"/>
    </source>
</evidence>
<comment type="caution">
    <text evidence="10">The sequence shown here is derived from an EMBL/GenBank/DDBJ whole genome shotgun (WGS) entry which is preliminary data.</text>
</comment>
<proteinExistence type="predicted"/>
<feature type="domain" description="Pycsar effector protein" evidence="9">
    <location>
        <begin position="17"/>
        <end position="176"/>
    </location>
</feature>
<evidence type="ECO:0000256" key="6">
    <source>
        <dbReference type="ARBA" id="ARBA00023118"/>
    </source>
</evidence>
<dbReference type="STRING" id="1423777.FD46_GL000253"/>